<keyword evidence="3 6" id="KW-0812">Transmembrane</keyword>
<dbReference type="Pfam" id="PF03706">
    <property type="entry name" value="LPG_synthase_TM"/>
    <property type="match status" value="1"/>
</dbReference>
<evidence type="ECO:0000256" key="1">
    <source>
        <dbReference type="ARBA" id="ARBA00004651"/>
    </source>
</evidence>
<proteinExistence type="predicted"/>
<dbReference type="EMBL" id="JAPNKA010000001">
    <property type="protein sequence ID" value="MCY1073615.1"/>
    <property type="molecule type" value="Genomic_DNA"/>
</dbReference>
<keyword evidence="2" id="KW-1003">Cell membrane</keyword>
<evidence type="ECO:0000256" key="5">
    <source>
        <dbReference type="ARBA" id="ARBA00023136"/>
    </source>
</evidence>
<comment type="caution">
    <text evidence="7">The sequence shown here is derived from an EMBL/GenBank/DDBJ whole genome shotgun (WGS) entry which is preliminary data.</text>
</comment>
<feature type="transmembrane region" description="Helical" evidence="6">
    <location>
        <begin position="135"/>
        <end position="154"/>
    </location>
</feature>
<keyword evidence="8" id="KW-1185">Reference proteome</keyword>
<feature type="transmembrane region" description="Helical" evidence="6">
    <location>
        <begin position="160"/>
        <end position="179"/>
    </location>
</feature>
<dbReference type="InterPro" id="IPR022791">
    <property type="entry name" value="L-PG_synthase/AglD"/>
</dbReference>
<evidence type="ECO:0000256" key="2">
    <source>
        <dbReference type="ARBA" id="ARBA00022475"/>
    </source>
</evidence>
<gene>
    <name evidence="7" type="ORF">OV287_03885</name>
</gene>
<accession>A0ABT3ZW40</accession>
<evidence type="ECO:0000313" key="7">
    <source>
        <dbReference type="EMBL" id="MCY1073615.1"/>
    </source>
</evidence>
<feature type="transmembrane region" description="Helical" evidence="6">
    <location>
        <begin position="296"/>
        <end position="318"/>
    </location>
</feature>
<evidence type="ECO:0000313" key="8">
    <source>
        <dbReference type="Proteomes" id="UP001207654"/>
    </source>
</evidence>
<protein>
    <submittedName>
        <fullName evidence="7">Lysylphosphatidylglycerol synthase transmembrane domain-containing protein</fullName>
    </submittedName>
</protein>
<dbReference type="Proteomes" id="UP001207654">
    <property type="component" value="Unassembled WGS sequence"/>
</dbReference>
<comment type="subcellular location">
    <subcellularLocation>
        <location evidence="1">Cell membrane</location>
        <topology evidence="1">Multi-pass membrane protein</topology>
    </subcellularLocation>
</comment>
<keyword evidence="4 6" id="KW-1133">Transmembrane helix</keyword>
<sequence>MSVPLKVHKPLGARVMAVLHPTFAVLGVALLVLLVDDVGPQELGRVLARAAPWLPLVLLLEVARQSLNAVATWVAYGSRTRDVPFRSILRAQLISAAVSSVAPAGRAAGEATKAALLSPYTGGAPAMAAAATSQVAALVSGGLISLPCTLAAYLLTGASWLTLALGVHALVMLLAGLGMHAGMRAHGPGAWLKHHLHRFAPHTESFQKALHGGVLPPAQPLVATFLGRTLQVVQYGTLAMAVGIDTTALEALVAQGLHLLSMAVGILVPGRFGVSDGAFALSANAFGTTTARAMSIALLAHGMQVLFVLLGSLTPLVWKAPPLPAAQPGRNLDD</sequence>
<evidence type="ECO:0000256" key="6">
    <source>
        <dbReference type="SAM" id="Phobius"/>
    </source>
</evidence>
<dbReference type="RefSeq" id="WP_267532615.1">
    <property type="nucleotide sequence ID" value="NZ_JAPNKA010000001.1"/>
</dbReference>
<evidence type="ECO:0000256" key="4">
    <source>
        <dbReference type="ARBA" id="ARBA00022989"/>
    </source>
</evidence>
<organism evidence="7 8">
    <name type="scientific">Archangium lansingense</name>
    <dbReference type="NCBI Taxonomy" id="2995310"/>
    <lineage>
        <taxon>Bacteria</taxon>
        <taxon>Pseudomonadati</taxon>
        <taxon>Myxococcota</taxon>
        <taxon>Myxococcia</taxon>
        <taxon>Myxococcales</taxon>
        <taxon>Cystobacterineae</taxon>
        <taxon>Archangiaceae</taxon>
        <taxon>Archangium</taxon>
    </lineage>
</organism>
<name>A0ABT3ZW40_9BACT</name>
<feature type="transmembrane region" description="Helical" evidence="6">
    <location>
        <begin position="12"/>
        <end position="33"/>
    </location>
</feature>
<keyword evidence="5 6" id="KW-0472">Membrane</keyword>
<evidence type="ECO:0000256" key="3">
    <source>
        <dbReference type="ARBA" id="ARBA00022692"/>
    </source>
</evidence>
<reference evidence="7 8" key="1">
    <citation type="submission" date="2022-11" db="EMBL/GenBank/DDBJ databases">
        <title>Minimal conservation of predation-associated metabolite biosynthetic gene clusters underscores biosynthetic potential of Myxococcota including descriptions for ten novel species: Archangium lansinium sp. nov., Myxococcus landrumus sp. nov., Nannocystis bai.</title>
        <authorList>
            <person name="Ahearne A."/>
            <person name="Stevens C."/>
            <person name="Phillips K."/>
        </authorList>
    </citation>
    <scope>NUCLEOTIDE SEQUENCE [LARGE SCALE GENOMIC DNA]</scope>
    <source>
        <strain evidence="7 8">MIWBW</strain>
    </source>
</reference>